<gene>
    <name evidence="1" type="ORF">ENV35_00370</name>
</gene>
<dbReference type="Pfam" id="PF02616">
    <property type="entry name" value="SMC_ScpA"/>
    <property type="match status" value="1"/>
</dbReference>
<dbReference type="GO" id="GO:0016740">
    <property type="term" value="F:transferase activity"/>
    <property type="evidence" value="ECO:0007669"/>
    <property type="project" value="UniProtKB-KW"/>
</dbReference>
<reference evidence="1" key="1">
    <citation type="journal article" date="2020" name="mSystems">
        <title>Genome- and Community-Level Interaction Insights into Carbon Utilization and Element Cycling Functions of Hydrothermarchaeota in Hydrothermal Sediment.</title>
        <authorList>
            <person name="Zhou Z."/>
            <person name="Liu Y."/>
            <person name="Xu W."/>
            <person name="Pan J."/>
            <person name="Luo Z.H."/>
            <person name="Li M."/>
        </authorList>
    </citation>
    <scope>NUCLEOTIDE SEQUENCE [LARGE SCALE GENOMIC DNA]</scope>
    <source>
        <strain evidence="1">SpSt-751</strain>
    </source>
</reference>
<dbReference type="AlphaFoldDB" id="A0A7C3WV33"/>
<protein>
    <submittedName>
        <fullName evidence="1">Rifampin ADP-ribosyl transferase</fullName>
    </submittedName>
</protein>
<proteinExistence type="predicted"/>
<evidence type="ECO:0000313" key="1">
    <source>
        <dbReference type="EMBL" id="HGB30312.1"/>
    </source>
</evidence>
<dbReference type="InterPro" id="IPR003768">
    <property type="entry name" value="ScpA"/>
</dbReference>
<name>A0A7C3WV33_9BACT</name>
<sequence>MVINPFLTIKEFLQKETDISIFPIKDLIDQYYSLGENKWNDLELTTSFLDVTVEILESKIKRLFGSKKKDISDEEKKEDEFLLFSDDWRELVPYLKEKEEKSFLIFRRSINKKEDILILDQNEKINLTEIYLLFLERKKNLIQNLNYLENHFTIDIENKALDIMAKKEGKFSEMIREKNKIDKICYFLALCDLVNKGKVVVLQNEYLGEIFFKVVENERIETKV</sequence>
<comment type="caution">
    <text evidence="1">The sequence shown here is derived from an EMBL/GenBank/DDBJ whole genome shotgun (WGS) entry which is preliminary data.</text>
</comment>
<dbReference type="Gene3D" id="1.10.10.580">
    <property type="entry name" value="Structural maintenance of chromosome 1. Chain E"/>
    <property type="match status" value="1"/>
</dbReference>
<dbReference type="EMBL" id="DTGA01000011">
    <property type="protein sequence ID" value="HGB30312.1"/>
    <property type="molecule type" value="Genomic_DNA"/>
</dbReference>
<accession>A0A7C3WV33</accession>
<organism evidence="1">
    <name type="scientific">Dictyoglomus turgidum</name>
    <dbReference type="NCBI Taxonomy" id="513050"/>
    <lineage>
        <taxon>Bacteria</taxon>
        <taxon>Pseudomonadati</taxon>
        <taxon>Dictyoglomota</taxon>
        <taxon>Dictyoglomia</taxon>
        <taxon>Dictyoglomales</taxon>
        <taxon>Dictyoglomaceae</taxon>
        <taxon>Dictyoglomus</taxon>
    </lineage>
</organism>
<dbReference type="InterPro" id="IPR023093">
    <property type="entry name" value="ScpA-like_C"/>
</dbReference>
<keyword evidence="1" id="KW-0808">Transferase</keyword>